<feature type="transmembrane region" description="Helical" evidence="7">
    <location>
        <begin position="203"/>
        <end position="224"/>
    </location>
</feature>
<evidence type="ECO:0000313" key="10">
    <source>
        <dbReference type="Proteomes" id="UP001635816"/>
    </source>
</evidence>
<gene>
    <name evidence="9" type="ORF">ACK4CT_34790</name>
</gene>
<evidence type="ECO:0000256" key="7">
    <source>
        <dbReference type="RuleBase" id="RU363032"/>
    </source>
</evidence>
<dbReference type="PANTHER" id="PTHR43386:SF1">
    <property type="entry name" value="D,D-DIPEPTIDE TRANSPORT SYSTEM PERMEASE PROTEIN DDPC-RELATED"/>
    <property type="match status" value="1"/>
</dbReference>
<organism evidence="9 10">
    <name type="scientific">Mycolicibacterium nivoides</name>
    <dbReference type="NCBI Taxonomy" id="2487344"/>
    <lineage>
        <taxon>Bacteria</taxon>
        <taxon>Bacillati</taxon>
        <taxon>Actinomycetota</taxon>
        <taxon>Actinomycetes</taxon>
        <taxon>Mycobacteriales</taxon>
        <taxon>Mycobacteriaceae</taxon>
        <taxon>Mycolicibacterium</taxon>
    </lineage>
</organism>
<protein>
    <submittedName>
        <fullName evidence="9">ABC transporter permease</fullName>
    </submittedName>
</protein>
<feature type="transmembrane region" description="Helical" evidence="7">
    <location>
        <begin position="139"/>
        <end position="163"/>
    </location>
</feature>
<evidence type="ECO:0000256" key="5">
    <source>
        <dbReference type="ARBA" id="ARBA00022989"/>
    </source>
</evidence>
<dbReference type="PROSITE" id="PS50928">
    <property type="entry name" value="ABC_TM1"/>
    <property type="match status" value="1"/>
</dbReference>
<evidence type="ECO:0000256" key="6">
    <source>
        <dbReference type="ARBA" id="ARBA00023136"/>
    </source>
</evidence>
<dbReference type="SUPFAM" id="SSF161098">
    <property type="entry name" value="MetI-like"/>
    <property type="match status" value="1"/>
</dbReference>
<dbReference type="RefSeq" id="WP_409545854.1">
    <property type="nucleotide sequence ID" value="NZ_JBKBDD010000022.1"/>
</dbReference>
<feature type="transmembrane region" description="Helical" evidence="7">
    <location>
        <begin position="259"/>
        <end position="281"/>
    </location>
</feature>
<keyword evidence="2 7" id="KW-0813">Transport</keyword>
<dbReference type="Pfam" id="PF12911">
    <property type="entry name" value="OppC_N"/>
    <property type="match status" value="1"/>
</dbReference>
<feature type="transmembrane region" description="Helical" evidence="7">
    <location>
        <begin position="31"/>
        <end position="51"/>
    </location>
</feature>
<reference evidence="9 10" key="1">
    <citation type="submission" date="2024-12" db="EMBL/GenBank/DDBJ databases">
        <title>The coexistence of Mycolicibacterium septicum and Mycolicibacterium nivoides in clinical samples.</title>
        <authorList>
            <person name="Wang C."/>
            <person name="Feng Y."/>
            <person name="Zong Z."/>
        </authorList>
    </citation>
    <scope>NUCLEOTIDE SEQUENCE [LARGE SCALE GENOMIC DNA]</scope>
    <source>
        <strain evidence="9 10">120309</strain>
    </source>
</reference>
<dbReference type="PANTHER" id="PTHR43386">
    <property type="entry name" value="OLIGOPEPTIDE TRANSPORT SYSTEM PERMEASE PROTEIN APPC"/>
    <property type="match status" value="1"/>
</dbReference>
<accession>A0ABW9LLA1</accession>
<evidence type="ECO:0000256" key="1">
    <source>
        <dbReference type="ARBA" id="ARBA00004651"/>
    </source>
</evidence>
<keyword evidence="6 7" id="KW-0472">Membrane</keyword>
<dbReference type="EMBL" id="JBKBDD010000022">
    <property type="protein sequence ID" value="MFN6548344.1"/>
    <property type="molecule type" value="Genomic_DNA"/>
</dbReference>
<dbReference type="InterPro" id="IPR025966">
    <property type="entry name" value="OppC_N"/>
</dbReference>
<keyword evidence="4 7" id="KW-0812">Transmembrane</keyword>
<evidence type="ECO:0000256" key="3">
    <source>
        <dbReference type="ARBA" id="ARBA00022475"/>
    </source>
</evidence>
<keyword evidence="10" id="KW-1185">Reference proteome</keyword>
<dbReference type="InterPro" id="IPR000515">
    <property type="entry name" value="MetI-like"/>
</dbReference>
<sequence>MADELPPEDGSPEPTARRRGFIFEILRARKAVLGLIILSVFVLVSVVAPLISPYSAKAQTCEVYAPPSGSHWLGCDDGGVDMLSQLMQGGRISLTVGFAAALVALVIGGVVGIVSGYFGGWFDSLLMRITDYLLVIPDLVLMVVIAAVWGSSLWHIIIVIGCLSWTSNARLIRAQVITLRETGYVKRTRSVGATDLRIIGRHILPHVAPILIATTVLTIADAIYMESALAFLGLADPGATTWGTILEHAFERTAVSAGAWWAIVPVGLCLAAVVVGCYLVGQAFEDALNPRLKVGHLTTRSWRRARPSVGQGRTLA</sequence>
<proteinExistence type="inferred from homology"/>
<dbReference type="Pfam" id="PF00528">
    <property type="entry name" value="BPD_transp_1"/>
    <property type="match status" value="1"/>
</dbReference>
<keyword evidence="5 7" id="KW-1133">Transmembrane helix</keyword>
<comment type="caution">
    <text evidence="9">The sequence shown here is derived from an EMBL/GenBank/DDBJ whole genome shotgun (WGS) entry which is preliminary data.</text>
</comment>
<name>A0ABW9LLA1_9MYCO</name>
<evidence type="ECO:0000256" key="2">
    <source>
        <dbReference type="ARBA" id="ARBA00022448"/>
    </source>
</evidence>
<dbReference type="Proteomes" id="UP001635816">
    <property type="component" value="Unassembled WGS sequence"/>
</dbReference>
<evidence type="ECO:0000256" key="4">
    <source>
        <dbReference type="ARBA" id="ARBA00022692"/>
    </source>
</evidence>
<comment type="similarity">
    <text evidence="7">Belongs to the binding-protein-dependent transport system permease family.</text>
</comment>
<comment type="subcellular location">
    <subcellularLocation>
        <location evidence="1 7">Cell membrane</location>
        <topology evidence="1 7">Multi-pass membrane protein</topology>
    </subcellularLocation>
</comment>
<dbReference type="Gene3D" id="1.10.3720.10">
    <property type="entry name" value="MetI-like"/>
    <property type="match status" value="1"/>
</dbReference>
<feature type="transmembrane region" description="Helical" evidence="7">
    <location>
        <begin position="92"/>
        <end position="119"/>
    </location>
</feature>
<dbReference type="InterPro" id="IPR035906">
    <property type="entry name" value="MetI-like_sf"/>
</dbReference>
<feature type="domain" description="ABC transmembrane type-1" evidence="8">
    <location>
        <begin position="90"/>
        <end position="281"/>
    </location>
</feature>
<evidence type="ECO:0000259" key="8">
    <source>
        <dbReference type="PROSITE" id="PS50928"/>
    </source>
</evidence>
<dbReference type="InterPro" id="IPR050366">
    <property type="entry name" value="BP-dependent_transpt_permease"/>
</dbReference>
<dbReference type="CDD" id="cd06261">
    <property type="entry name" value="TM_PBP2"/>
    <property type="match status" value="1"/>
</dbReference>
<evidence type="ECO:0000313" key="9">
    <source>
        <dbReference type="EMBL" id="MFN6548344.1"/>
    </source>
</evidence>
<keyword evidence="3" id="KW-1003">Cell membrane</keyword>